<evidence type="ECO:0000256" key="3">
    <source>
        <dbReference type="ARBA" id="ARBA00022692"/>
    </source>
</evidence>
<dbReference type="Pfam" id="PF05978">
    <property type="entry name" value="UNC-93"/>
    <property type="match status" value="1"/>
</dbReference>
<dbReference type="SUPFAM" id="SSF103473">
    <property type="entry name" value="MFS general substrate transporter"/>
    <property type="match status" value="1"/>
</dbReference>
<dbReference type="GeneID" id="178565"/>
<proteinExistence type="inferred from homology"/>
<dbReference type="FunCoup" id="H2KYC3">
    <property type="interactions" value="10"/>
</dbReference>
<keyword evidence="3 6" id="KW-0812">Transmembrane</keyword>
<feature type="transmembrane region" description="Helical" evidence="6">
    <location>
        <begin position="141"/>
        <end position="161"/>
    </location>
</feature>
<feature type="transmembrane region" description="Helical" evidence="6">
    <location>
        <begin position="103"/>
        <end position="120"/>
    </location>
</feature>
<feature type="transmembrane region" description="Helical" evidence="6">
    <location>
        <begin position="253"/>
        <end position="272"/>
    </location>
</feature>
<comment type="subcellular location">
    <subcellularLocation>
        <location evidence="1">Membrane</location>
        <topology evidence="1">Multi-pass membrane protein</topology>
    </subcellularLocation>
</comment>
<dbReference type="eggNOG" id="KOG3098">
    <property type="taxonomic scope" value="Eukaryota"/>
</dbReference>
<feature type="transmembrane region" description="Helical" evidence="6">
    <location>
        <begin position="360"/>
        <end position="384"/>
    </location>
</feature>
<feature type="transmembrane region" description="Helical" evidence="6">
    <location>
        <begin position="51"/>
        <end position="69"/>
    </location>
</feature>
<dbReference type="AGR" id="WB:WBGene00021448"/>
<protein>
    <submittedName>
        <fullName evidence="7">UNC93-like protein MFSD11</fullName>
    </submittedName>
</protein>
<dbReference type="Bgee" id="WBGene00021448">
    <property type="expression patterns" value="Expressed in larva and 1 other cell type or tissue"/>
</dbReference>
<evidence type="ECO:0000313" key="9">
    <source>
        <dbReference type="WormBase" id="Y39D8A.1d"/>
    </source>
</evidence>
<dbReference type="OrthoDB" id="5856527at2759"/>
<dbReference type="InParanoid" id="H2KYC3"/>
<dbReference type="InterPro" id="IPR010291">
    <property type="entry name" value="Ion_channel_UNC-93"/>
</dbReference>
<dbReference type="PhylomeDB" id="H2KYC3"/>
<dbReference type="OMA" id="RIDMHAG"/>
<keyword evidence="8" id="KW-1185">Reference proteome</keyword>
<feature type="transmembrane region" description="Helical" evidence="6">
    <location>
        <begin position="81"/>
        <end position="97"/>
    </location>
</feature>
<dbReference type="EMBL" id="BX284605">
    <property type="protein sequence ID" value="CCD62249.1"/>
    <property type="molecule type" value="Genomic_DNA"/>
</dbReference>
<dbReference type="GO" id="GO:0016020">
    <property type="term" value="C:membrane"/>
    <property type="evidence" value="ECO:0007669"/>
    <property type="project" value="UniProtKB-SubCell"/>
</dbReference>
<dbReference type="KEGG" id="cel:CELE_Y39D8A.1"/>
<evidence type="ECO:0000256" key="6">
    <source>
        <dbReference type="SAM" id="Phobius"/>
    </source>
</evidence>
<evidence type="ECO:0000256" key="1">
    <source>
        <dbReference type="ARBA" id="ARBA00004141"/>
    </source>
</evidence>
<dbReference type="ExpressionAtlas" id="H2KYC3">
    <property type="expression patterns" value="baseline and differential"/>
</dbReference>
<dbReference type="Gene3D" id="1.20.1250.20">
    <property type="entry name" value="MFS general substrate transporter like domains"/>
    <property type="match status" value="2"/>
</dbReference>
<dbReference type="RefSeq" id="NP_001024232.1">
    <property type="nucleotide sequence ID" value="NM_001029061.1"/>
</dbReference>
<evidence type="ECO:0000256" key="4">
    <source>
        <dbReference type="ARBA" id="ARBA00022989"/>
    </source>
</evidence>
<dbReference type="InterPro" id="IPR036259">
    <property type="entry name" value="MFS_trans_sf"/>
</dbReference>
<organism evidence="7 8">
    <name type="scientific">Caenorhabditis elegans</name>
    <dbReference type="NCBI Taxonomy" id="6239"/>
    <lineage>
        <taxon>Eukaryota</taxon>
        <taxon>Metazoa</taxon>
        <taxon>Ecdysozoa</taxon>
        <taxon>Nematoda</taxon>
        <taxon>Chromadorea</taxon>
        <taxon>Rhabditida</taxon>
        <taxon>Rhabditina</taxon>
        <taxon>Rhabditomorpha</taxon>
        <taxon>Rhabditoidea</taxon>
        <taxon>Rhabditidae</taxon>
        <taxon>Peloderinae</taxon>
        <taxon>Caenorhabditis</taxon>
    </lineage>
</organism>
<dbReference type="AlphaFoldDB" id="H2KYC3"/>
<feature type="transmembrane region" description="Helical" evidence="6">
    <location>
        <begin position="194"/>
        <end position="215"/>
    </location>
</feature>
<dbReference type="CTD" id="178565"/>
<feature type="transmembrane region" description="Helical" evidence="6">
    <location>
        <begin position="420"/>
        <end position="441"/>
    </location>
</feature>
<evidence type="ECO:0000313" key="7">
    <source>
        <dbReference type="EMBL" id="CCD62249.1"/>
    </source>
</evidence>
<keyword evidence="5 6" id="KW-0472">Membrane</keyword>
<dbReference type="InterPro" id="IPR051617">
    <property type="entry name" value="UNC-93-like_regulator"/>
</dbReference>
<feature type="transmembrane region" description="Helical" evidence="6">
    <location>
        <begin position="321"/>
        <end position="340"/>
    </location>
</feature>
<feature type="transmembrane region" description="Helical" evidence="6">
    <location>
        <begin position="396"/>
        <end position="414"/>
    </location>
</feature>
<dbReference type="PaxDb" id="6239-Y39D8A.1d"/>
<feature type="transmembrane region" description="Helical" evidence="6">
    <location>
        <begin position="284"/>
        <end position="309"/>
    </location>
</feature>
<keyword evidence="4 6" id="KW-1133">Transmembrane helix</keyword>
<evidence type="ECO:0000256" key="2">
    <source>
        <dbReference type="ARBA" id="ARBA00009172"/>
    </source>
</evidence>
<dbReference type="HOGENOM" id="CLU_025356_0_0_1"/>
<accession>H2KYC3</accession>
<dbReference type="PANTHER" id="PTHR23294">
    <property type="entry name" value="ET TRANSLATION PRODUCT-RELATED"/>
    <property type="match status" value="1"/>
</dbReference>
<dbReference type="WormBase" id="Y39D8A.1d">
    <property type="protein sequence ID" value="CE20233"/>
    <property type="gene ID" value="WBGene00021448"/>
</dbReference>
<evidence type="ECO:0000256" key="5">
    <source>
        <dbReference type="ARBA" id="ARBA00023136"/>
    </source>
</evidence>
<sequence>MNQRRFGLLCAVMLGFGQLCMFTGFDAESFILESVIHSIHEREPERISSYAGYYGQAVIYAFYMISCLFSPSIAAVSTPKINLILAATFFSAFPLGFLFTNSYYYYASSALVGIGFALFYQGQGGYLTSHSTRNTIESNVSISWSVGSCCMILGSAIMATITHLSSATTEHIMGSLNVTSEAHKMERQFGELEINLLFSAFTGISVLGIITFFVMPSKDVENCIESSSEKKETFLEALKLTCSTLVSPTMLQLFPLFVLSGFNTSFWLSVFPTAMSFTMQNSKLIYLAAVYSLGVGSGEVIIGLAISFLSKRIKDFGQKPTMTIGAIFITMYCAMIHMSTPYDAPIRPTSKEPLFFGHSYLLALIIGLFCGIGDCCVNSVRSVICALLMPKRRPQAFSVSKIYHAFGSTILFFMSPITPLYVYTIGLPILAIIATILFFSISKRTQIMERKMTEASKNAAEIGKKLNF</sequence>
<dbReference type="PANTHER" id="PTHR23294:SF18">
    <property type="entry name" value="UNC93-LIKE PROTEIN MFSD11"/>
    <property type="match status" value="1"/>
</dbReference>
<reference evidence="7 8" key="1">
    <citation type="journal article" date="1998" name="Science">
        <title>Genome sequence of the nematode C. elegans: a platform for investigating biology.</title>
        <authorList>
            <consortium name="The C. elegans sequencing consortium"/>
            <person name="Sulson J.E."/>
            <person name="Waterston R."/>
        </authorList>
    </citation>
    <scope>NUCLEOTIDE SEQUENCE [LARGE SCALE GENOMIC DNA]</scope>
    <source>
        <strain evidence="7 8">Bristol N2</strain>
    </source>
</reference>
<dbReference type="Proteomes" id="UP000001940">
    <property type="component" value="Chromosome V"/>
</dbReference>
<name>H2KYC3_CAEEL</name>
<comment type="similarity">
    <text evidence="2">Belongs to the unc-93 family.</text>
</comment>
<evidence type="ECO:0000313" key="8">
    <source>
        <dbReference type="Proteomes" id="UP000001940"/>
    </source>
</evidence>
<gene>
    <name evidence="7" type="ORF">CELE_Y39D8A.1</name>
    <name evidence="7 9" type="ORF">Y39D8A.1</name>
</gene>